<proteinExistence type="predicted"/>
<organism evidence="2 3">
    <name type="scientific">Yanofskybacteria sp. (strain GW2011_GWA1_39_13)</name>
    <dbReference type="NCBI Taxonomy" id="1619019"/>
    <lineage>
        <taxon>Bacteria</taxon>
        <taxon>Candidatus Yanofskyibacteriota</taxon>
    </lineage>
</organism>
<dbReference type="SUPFAM" id="SSF52540">
    <property type="entry name" value="P-loop containing nucleoside triphosphate hydrolases"/>
    <property type="match status" value="1"/>
</dbReference>
<feature type="domain" description="Polymerase/histidinol phosphatase N-terminal" evidence="1">
    <location>
        <begin position="15"/>
        <end position="85"/>
    </location>
</feature>
<dbReference type="PATRIC" id="fig|1619019.3.peg.192"/>
<dbReference type="EMBL" id="LBWF01000002">
    <property type="protein sequence ID" value="KKR02448.1"/>
    <property type="molecule type" value="Genomic_DNA"/>
</dbReference>
<name>A0A0G0MGY7_YANXG</name>
<reference evidence="2 3" key="1">
    <citation type="journal article" date="2015" name="Nature">
        <title>rRNA introns, odd ribosomes, and small enigmatic genomes across a large radiation of phyla.</title>
        <authorList>
            <person name="Brown C.T."/>
            <person name="Hug L.A."/>
            <person name="Thomas B.C."/>
            <person name="Sharon I."/>
            <person name="Castelle C.J."/>
            <person name="Singh A."/>
            <person name="Wilkins M.J."/>
            <person name="Williams K.H."/>
            <person name="Banfield J.F."/>
        </authorList>
    </citation>
    <scope>NUCLEOTIDE SEQUENCE [LARGE SCALE GENOMIC DNA]</scope>
    <source>
        <strain evidence="3">GW2011_GWA1_39_13</strain>
    </source>
</reference>
<sequence>MSDKSSLRGSEWGKWDLHFHTPSSYDYQNKSVTNLEIVSILKRANIKVVAITDHHFIDVQRIKNLKELAGGDITFLPGIEFCSNSRGKEPIHFIGIFPENSDVEYVWNEINAKAEIAKQKKDGKSDSEIYCNIETTSKIIKGLGGLISVHAGKKSNSLETITNSLPVNMAEKEDIVKHIDIFELGQEGDQDSYIKKVFPKIGDRPMVICSDNHNIKKYKLKQSCWIKADLTFEGLRQILYEPKDRIKIQELKPEDKSNYNIIDRVEYKNPSETDNRVIYFNPNLCSVIGSRASGKSNLLKNIALSIDPDQCRLKNISHTDLFKLKDFKLFWKDGKSNILDPETKEKGVLFIPQGYLGEIVYNKNRQFDDFLSELFENKEEFSQALQSYRNFEDGNILEITSLTRELLAMRENGREKQNKVKKLGKREDIEIDIKKIDTKIKEVNDVEKNITLEEIESYKNLNSNRSKKEKELKLIEGDISSLELLKEEEIITADRISEFDFSKEFMEKIEKKLKESDDAFKKDFIVLEINKLVKNKKKIEKEILEFEGKIKPLKIKIDKHKALAELTKSLQDKKEDLVLINSLKKDISDLRVVYGDKLLDIINKYMFFDTQYKSLSINIGSLKFSAVDITTDFDDDLFKNFIENNINYHNSISFRKDQDKKYVSANKFLSDMGQWAYDKKDFSILLKQIMLGILSGDLLLKSGRDEESVIIELFKNRFKINFLKSIKNKSGNEFEDMSDGEKALALLEFIFKFDNYNYPVLIDQPEDDLDSRAISKHIVDFIKEEKGKRQVIIVSHNANMVVCGDSEEVIVSEKKGGKTPIFEYSSGAIEDKKISREIIEILEGGKIALAKRRDKLGLSNNQKP</sequence>
<comment type="caution">
    <text evidence="2">The sequence shown here is derived from an EMBL/GenBank/DDBJ whole genome shotgun (WGS) entry which is preliminary data.</text>
</comment>
<accession>A0A0G0MGY7</accession>
<evidence type="ECO:0000313" key="3">
    <source>
        <dbReference type="Proteomes" id="UP000034845"/>
    </source>
</evidence>
<dbReference type="SMART" id="SM00481">
    <property type="entry name" value="POLIIIAc"/>
    <property type="match status" value="1"/>
</dbReference>
<dbReference type="InterPro" id="IPR016195">
    <property type="entry name" value="Pol/histidinol_Pase-like"/>
</dbReference>
<dbReference type="Proteomes" id="UP000034845">
    <property type="component" value="Unassembled WGS sequence"/>
</dbReference>
<dbReference type="AlphaFoldDB" id="A0A0G0MGY7"/>
<gene>
    <name evidence="2" type="ORF">UT29_C0002G0010</name>
</gene>
<dbReference type="Gene3D" id="3.40.50.300">
    <property type="entry name" value="P-loop containing nucleotide triphosphate hydrolases"/>
    <property type="match status" value="1"/>
</dbReference>
<evidence type="ECO:0000259" key="1">
    <source>
        <dbReference type="SMART" id="SM00481"/>
    </source>
</evidence>
<dbReference type="NCBIfam" id="NF045780">
    <property type="entry name" value="TrlF_fam_ATP"/>
    <property type="match status" value="1"/>
</dbReference>
<dbReference type="InterPro" id="IPR003141">
    <property type="entry name" value="Pol/His_phosphatase_N"/>
</dbReference>
<dbReference type="InterPro" id="IPR054787">
    <property type="entry name" value="TrlF_ATPase"/>
</dbReference>
<dbReference type="InterPro" id="IPR027417">
    <property type="entry name" value="P-loop_NTPase"/>
</dbReference>
<protein>
    <recommendedName>
        <fullName evidence="1">Polymerase/histidinol phosphatase N-terminal domain-containing protein</fullName>
    </recommendedName>
</protein>
<evidence type="ECO:0000313" key="2">
    <source>
        <dbReference type="EMBL" id="KKR02448.1"/>
    </source>
</evidence>
<dbReference type="SUPFAM" id="SSF89550">
    <property type="entry name" value="PHP domain-like"/>
    <property type="match status" value="1"/>
</dbReference>
<dbReference type="Gene3D" id="3.20.20.140">
    <property type="entry name" value="Metal-dependent hydrolases"/>
    <property type="match status" value="1"/>
</dbReference>